<evidence type="ECO:0000313" key="3">
    <source>
        <dbReference type="Proteomes" id="UP001419268"/>
    </source>
</evidence>
<gene>
    <name evidence="2" type="ORF">Scep_016387</name>
</gene>
<evidence type="ECO:0000313" key="2">
    <source>
        <dbReference type="EMBL" id="KAK9118294.1"/>
    </source>
</evidence>
<dbReference type="Proteomes" id="UP001419268">
    <property type="component" value="Unassembled WGS sequence"/>
</dbReference>
<accession>A0AAP0IMJ1</accession>
<name>A0AAP0IMJ1_9MAGN</name>
<evidence type="ECO:0000256" key="1">
    <source>
        <dbReference type="SAM" id="MobiDB-lite"/>
    </source>
</evidence>
<dbReference type="EMBL" id="JBBNAG010000007">
    <property type="protein sequence ID" value="KAK9118294.1"/>
    <property type="molecule type" value="Genomic_DNA"/>
</dbReference>
<proteinExistence type="predicted"/>
<sequence>MADEGNPKDLANLLAHEREMRELMETKITHQEDNVSQMLELLQMHVTQYNQDRANVAPAIQVEMEAKLVNRQETAPVGTLVAPIAPAAPVMTDEPDATTASGAVQRSDKSGRRAIAWMAVIARSGATTRATQREAGGARRAPLDGGIADPTKSAANLEHHDAEAWSSGSRVAAEVAARRESAPRQRRRSDGGGGGSRMARGGSNERVGSISRWRARAAR</sequence>
<reference evidence="2 3" key="1">
    <citation type="submission" date="2024-01" db="EMBL/GenBank/DDBJ databases">
        <title>Genome assemblies of Stephania.</title>
        <authorList>
            <person name="Yang L."/>
        </authorList>
    </citation>
    <scope>NUCLEOTIDE SEQUENCE [LARGE SCALE GENOMIC DNA]</scope>
    <source>
        <strain evidence="2">JXDWG</strain>
        <tissue evidence="2">Leaf</tissue>
    </source>
</reference>
<dbReference type="AlphaFoldDB" id="A0AAP0IMJ1"/>
<protein>
    <submittedName>
        <fullName evidence="2">Uncharacterized protein</fullName>
    </submittedName>
</protein>
<comment type="caution">
    <text evidence="2">The sequence shown here is derived from an EMBL/GenBank/DDBJ whole genome shotgun (WGS) entry which is preliminary data.</text>
</comment>
<organism evidence="2 3">
    <name type="scientific">Stephania cephalantha</name>
    <dbReference type="NCBI Taxonomy" id="152367"/>
    <lineage>
        <taxon>Eukaryota</taxon>
        <taxon>Viridiplantae</taxon>
        <taxon>Streptophyta</taxon>
        <taxon>Embryophyta</taxon>
        <taxon>Tracheophyta</taxon>
        <taxon>Spermatophyta</taxon>
        <taxon>Magnoliopsida</taxon>
        <taxon>Ranunculales</taxon>
        <taxon>Menispermaceae</taxon>
        <taxon>Menispermoideae</taxon>
        <taxon>Cissampelideae</taxon>
        <taxon>Stephania</taxon>
    </lineage>
</organism>
<feature type="region of interest" description="Disordered" evidence="1">
    <location>
        <begin position="125"/>
        <end position="219"/>
    </location>
</feature>
<keyword evidence="3" id="KW-1185">Reference proteome</keyword>